<protein>
    <submittedName>
        <fullName evidence="2">Uncharacterized protein</fullName>
    </submittedName>
</protein>
<reference evidence="2 3" key="1">
    <citation type="submission" date="2014-04" db="EMBL/GenBank/DDBJ databases">
        <authorList>
            <consortium name="DOE Joint Genome Institute"/>
            <person name="Kuo A."/>
            <person name="Martino E."/>
            <person name="Perotto S."/>
            <person name="Kohler A."/>
            <person name="Nagy L.G."/>
            <person name="Floudas D."/>
            <person name="Copeland A."/>
            <person name="Barry K.W."/>
            <person name="Cichocki N."/>
            <person name="Veneault-Fourrey C."/>
            <person name="LaButti K."/>
            <person name="Lindquist E.A."/>
            <person name="Lipzen A."/>
            <person name="Lundell T."/>
            <person name="Morin E."/>
            <person name="Murat C."/>
            <person name="Sun H."/>
            <person name="Tunlid A."/>
            <person name="Henrissat B."/>
            <person name="Grigoriev I.V."/>
            <person name="Hibbett D.S."/>
            <person name="Martin F."/>
            <person name="Nordberg H.P."/>
            <person name="Cantor M.N."/>
            <person name="Hua S.X."/>
        </authorList>
    </citation>
    <scope>NUCLEOTIDE SEQUENCE [LARGE SCALE GENOMIC DNA]</scope>
    <source>
        <strain evidence="2 3">Zn</strain>
    </source>
</reference>
<dbReference type="AlphaFoldDB" id="A0A0C3DC79"/>
<name>A0A0C3DC79_OIDMZ</name>
<dbReference type="Proteomes" id="UP000054321">
    <property type="component" value="Unassembled WGS sequence"/>
</dbReference>
<reference evidence="3" key="2">
    <citation type="submission" date="2015-01" db="EMBL/GenBank/DDBJ databases">
        <title>Evolutionary Origins and Diversification of the Mycorrhizal Mutualists.</title>
        <authorList>
            <consortium name="DOE Joint Genome Institute"/>
            <consortium name="Mycorrhizal Genomics Consortium"/>
            <person name="Kohler A."/>
            <person name="Kuo A."/>
            <person name="Nagy L.G."/>
            <person name="Floudas D."/>
            <person name="Copeland A."/>
            <person name="Barry K.W."/>
            <person name="Cichocki N."/>
            <person name="Veneault-Fourrey C."/>
            <person name="LaButti K."/>
            <person name="Lindquist E.A."/>
            <person name="Lipzen A."/>
            <person name="Lundell T."/>
            <person name="Morin E."/>
            <person name="Murat C."/>
            <person name="Riley R."/>
            <person name="Ohm R."/>
            <person name="Sun H."/>
            <person name="Tunlid A."/>
            <person name="Henrissat B."/>
            <person name="Grigoriev I.V."/>
            <person name="Hibbett D.S."/>
            <person name="Martin F."/>
        </authorList>
    </citation>
    <scope>NUCLEOTIDE SEQUENCE [LARGE SCALE GENOMIC DNA]</scope>
    <source>
        <strain evidence="3">Zn</strain>
    </source>
</reference>
<organism evidence="2 3">
    <name type="scientific">Oidiodendron maius (strain Zn)</name>
    <dbReference type="NCBI Taxonomy" id="913774"/>
    <lineage>
        <taxon>Eukaryota</taxon>
        <taxon>Fungi</taxon>
        <taxon>Dikarya</taxon>
        <taxon>Ascomycota</taxon>
        <taxon>Pezizomycotina</taxon>
        <taxon>Leotiomycetes</taxon>
        <taxon>Leotiomycetes incertae sedis</taxon>
        <taxon>Myxotrichaceae</taxon>
        <taxon>Oidiodendron</taxon>
    </lineage>
</organism>
<sequence length="257" mass="28376">MAFTATTTTKGMFNIIDSLTANAPGGPLCLCQRSDEETWDERTATQSLSLLPVRAACQLCGQHQDAGGTWGLYAAAIQSRRTTSNSTYSDTMPHVERVPGDGTRTWAPQHIASPPAVQQVKEDRRATSSRVILRPVSAPADRNSKTPPFSLPRRHYCSWRSHPEQRWSARALDLSCLEWHGMVALVAGGTTMWARAFPGSRDRDRISSTRKPGDEDHPLVCMNGQRSRRRSFEIFTVPVLRTSHSAYTPNTAPSLAS</sequence>
<evidence type="ECO:0000256" key="1">
    <source>
        <dbReference type="SAM" id="MobiDB-lite"/>
    </source>
</evidence>
<keyword evidence="3" id="KW-1185">Reference proteome</keyword>
<dbReference type="InParanoid" id="A0A0C3DC79"/>
<evidence type="ECO:0000313" key="2">
    <source>
        <dbReference type="EMBL" id="KIM99542.1"/>
    </source>
</evidence>
<accession>A0A0C3DC79</accession>
<proteinExistence type="predicted"/>
<gene>
    <name evidence="2" type="ORF">OIDMADRAFT_180985</name>
</gene>
<dbReference type="HOGENOM" id="CLU_1082199_0_0_1"/>
<feature type="region of interest" description="Disordered" evidence="1">
    <location>
        <begin position="104"/>
        <end position="130"/>
    </location>
</feature>
<evidence type="ECO:0000313" key="3">
    <source>
        <dbReference type="Proteomes" id="UP000054321"/>
    </source>
</evidence>
<dbReference type="EMBL" id="KN832878">
    <property type="protein sequence ID" value="KIM99542.1"/>
    <property type="molecule type" value="Genomic_DNA"/>
</dbReference>